<dbReference type="Pfam" id="PF00873">
    <property type="entry name" value="ACR_tran"/>
    <property type="match status" value="2"/>
</dbReference>
<comment type="caution">
    <text evidence="2">The sequence shown here is derived from an EMBL/GenBank/DDBJ whole genome shotgun (WGS) entry which is preliminary data.</text>
</comment>
<dbReference type="GO" id="GO:0005886">
    <property type="term" value="C:plasma membrane"/>
    <property type="evidence" value="ECO:0007669"/>
    <property type="project" value="TreeGrafter"/>
</dbReference>
<feature type="transmembrane region" description="Helical" evidence="1">
    <location>
        <begin position="339"/>
        <end position="356"/>
    </location>
</feature>
<dbReference type="EMBL" id="PVBS01000001">
    <property type="protein sequence ID" value="PRD56758.1"/>
    <property type="molecule type" value="Genomic_DNA"/>
</dbReference>
<dbReference type="Proteomes" id="UP000238642">
    <property type="component" value="Unassembled WGS sequence"/>
</dbReference>
<feature type="transmembrane region" description="Helical" evidence="1">
    <location>
        <begin position="898"/>
        <end position="916"/>
    </location>
</feature>
<evidence type="ECO:0000256" key="1">
    <source>
        <dbReference type="SAM" id="Phobius"/>
    </source>
</evidence>
<feature type="transmembrane region" description="Helical" evidence="1">
    <location>
        <begin position="391"/>
        <end position="411"/>
    </location>
</feature>
<keyword evidence="1" id="KW-0812">Transmembrane</keyword>
<dbReference type="Gene3D" id="1.20.1640.10">
    <property type="entry name" value="Multidrug efflux transporter AcrB transmembrane domain"/>
    <property type="match status" value="3"/>
</dbReference>
<dbReference type="Gene3D" id="3.30.70.1320">
    <property type="entry name" value="Multidrug efflux transporter AcrB pore domain like"/>
    <property type="match status" value="1"/>
</dbReference>
<dbReference type="Gene3D" id="3.30.70.1440">
    <property type="entry name" value="Multidrug efflux transporter AcrB pore domain"/>
    <property type="match status" value="1"/>
</dbReference>
<feature type="transmembrane region" description="Helical" evidence="1">
    <location>
        <begin position="363"/>
        <end position="385"/>
    </location>
</feature>
<feature type="transmembrane region" description="Helical" evidence="1">
    <location>
        <begin position="423"/>
        <end position="443"/>
    </location>
</feature>
<keyword evidence="1" id="KW-1133">Transmembrane helix</keyword>
<sequence>MGKQKKISSFSVILVFACLSLIGLALVPLLPIKLAPSQTLPNIGVHFSMYGSSPRTVELEATSRLEAMLNRIDGIKKISSKSGDGWGRIQIEFNKHTDIDVARFEILTIIRQTWSMLPENVSYPYISQSKADKNANKSILAYTINAPVTPYEIQDFAEKSIKPQLALIEGVYQVDVRGAVPTVWRLEYDADVLRKYEVTVREIQRTLSEVTQVEFLDMGIVETPSRKKEWIQITVRSAHTSISDAFMQIGVRRGDGTIIPLQKLLRVNRVEEQAQSYFRINGLNSIYLTIVADEWSNQLVLGKRIKQELNDVRKMLPAGYELHLNYDATEFIQKELDKIYFRTGLTLAILLSFMLFTYRNLKYVLLTVISLFSNLTIAAILYYLLELEIQLYSLAGITISLTLIIDNTIVMAEHITRKKNLRAFMSIMAATVTTIGTLTVVFLMDERVRLNLLDFAMVMMVNLGISLFIALFLVPALLDKLKLERYEQKDGDHPILGRRKRLRFSIYFYRYYGVLCWFLYRWRAIVITLLILAFGLPVFLLPEKIENNTKWASWYNGTLGSEFYKETVAPYVNYTFGGTLRLFVQKVKHGTYFTDPEETSLQINASLPSNSTIEEMNGLVQQMESYISQFPEVRQFQTDVRSAQQASISIQFVEEHTNGDFPYLLKSRLINKSLELGGGSWGVYGLGDGFSNDIREGAGSYRVEIFGYNYDELLHWAEQFKQKLLEQRRVREVFVNAEFSWYKADYEEFVFVLKKDRLIEENIQPYQLYEQLNTVLGNRINAGNLPTPDGGIDRVFLHAKQADDYAIWDMLHIPIHINNHSYKLSELASIDKMQMPKEVGKVNQQYRLCLQYEYIGAHEQGRKVQERNIEEFAKGLPLGYTIKDANPKYRGNNKIHDYFLLIYVFIVIYLVCSVLFNSFKKPLYIIFVIPISFIGIFLSFYFFSIEFDQGGYASFILLAALTINANIYIVEEYNHIVSAGSQISTLRAYFKACQAKIRPILLTVLSTILGFIPFLIGDSKEAFWFPLAVGTMGGLTISTIATLLFLPLFMGVGKGGTKMD</sequence>
<proteinExistence type="predicted"/>
<dbReference type="PANTHER" id="PTHR32063:SF0">
    <property type="entry name" value="SWARMING MOTILITY PROTEIN SWRC"/>
    <property type="match status" value="1"/>
</dbReference>
<dbReference type="SUPFAM" id="SSF82866">
    <property type="entry name" value="Multidrug efflux transporter AcrB transmembrane domain"/>
    <property type="match status" value="2"/>
</dbReference>
<feature type="transmembrane region" description="Helical" evidence="1">
    <location>
        <begin position="12"/>
        <end position="32"/>
    </location>
</feature>
<dbReference type="OrthoDB" id="9809409at2"/>
<dbReference type="PANTHER" id="PTHR32063">
    <property type="match status" value="1"/>
</dbReference>
<feature type="transmembrane region" description="Helical" evidence="1">
    <location>
        <begin position="997"/>
        <end position="1016"/>
    </location>
</feature>
<dbReference type="GO" id="GO:0042910">
    <property type="term" value="F:xenobiotic transmembrane transporter activity"/>
    <property type="evidence" value="ECO:0007669"/>
    <property type="project" value="TreeGrafter"/>
</dbReference>
<keyword evidence="1" id="KW-0472">Membrane</keyword>
<dbReference type="RefSeq" id="WP_105723885.1">
    <property type="nucleotide sequence ID" value="NZ_PVBS01000001.1"/>
</dbReference>
<dbReference type="PROSITE" id="PS51257">
    <property type="entry name" value="PROKAR_LIPOPROTEIN"/>
    <property type="match status" value="1"/>
</dbReference>
<protein>
    <submittedName>
        <fullName evidence="2">Multidrug efflux pump protein</fullName>
    </submittedName>
</protein>
<dbReference type="SUPFAM" id="SSF82693">
    <property type="entry name" value="Multidrug efflux transporter AcrB pore domain, PN1, PN2, PC1 and PC2 subdomains"/>
    <property type="match status" value="2"/>
</dbReference>
<feature type="transmembrane region" description="Helical" evidence="1">
    <location>
        <begin position="455"/>
        <end position="478"/>
    </location>
</feature>
<keyword evidence="3" id="KW-1185">Reference proteome</keyword>
<evidence type="ECO:0000313" key="2">
    <source>
        <dbReference type="EMBL" id="PRD56758.1"/>
    </source>
</evidence>
<name>A0A2S9JU39_9SPHI</name>
<evidence type="ECO:0000313" key="3">
    <source>
        <dbReference type="Proteomes" id="UP000238642"/>
    </source>
</evidence>
<feature type="transmembrane region" description="Helical" evidence="1">
    <location>
        <begin position="923"/>
        <end position="945"/>
    </location>
</feature>
<dbReference type="Gene3D" id="3.30.2090.10">
    <property type="entry name" value="Multidrug efflux transporter AcrB TolC docking domain, DN and DC subdomains"/>
    <property type="match status" value="2"/>
</dbReference>
<reference evidence="2 3" key="1">
    <citation type="submission" date="2018-02" db="EMBL/GenBank/DDBJ databases">
        <title>The draft genome of Sphingobacterium gobiense H7.</title>
        <authorList>
            <person name="Li L."/>
            <person name="Liu L."/>
            <person name="Zhang X."/>
            <person name="Wang T."/>
            <person name="Liang L."/>
        </authorList>
    </citation>
    <scope>NUCLEOTIDE SEQUENCE [LARGE SCALE GENOMIC DNA]</scope>
    <source>
        <strain evidence="2 3">ACCC 05757</strain>
    </source>
</reference>
<dbReference type="AlphaFoldDB" id="A0A2S9JU39"/>
<dbReference type="InterPro" id="IPR027463">
    <property type="entry name" value="AcrB_DN_DC_subdom"/>
</dbReference>
<dbReference type="Gene3D" id="3.30.70.1430">
    <property type="entry name" value="Multidrug efflux transporter AcrB pore domain"/>
    <property type="match status" value="2"/>
</dbReference>
<accession>A0A2S9JU39</accession>
<feature type="transmembrane region" description="Helical" evidence="1">
    <location>
        <begin position="951"/>
        <end position="970"/>
    </location>
</feature>
<organism evidence="2 3">
    <name type="scientific">Sphingobacterium gobiense</name>
    <dbReference type="NCBI Taxonomy" id="1382456"/>
    <lineage>
        <taxon>Bacteria</taxon>
        <taxon>Pseudomonadati</taxon>
        <taxon>Bacteroidota</taxon>
        <taxon>Sphingobacteriia</taxon>
        <taxon>Sphingobacteriales</taxon>
        <taxon>Sphingobacteriaceae</taxon>
        <taxon>Sphingobacterium</taxon>
    </lineage>
</organism>
<feature type="transmembrane region" description="Helical" evidence="1">
    <location>
        <begin position="1022"/>
        <end position="1049"/>
    </location>
</feature>
<dbReference type="InterPro" id="IPR001036">
    <property type="entry name" value="Acrflvin-R"/>
</dbReference>
<gene>
    <name evidence="2" type="ORF">C5749_05890</name>
</gene>
<feature type="transmembrane region" description="Helical" evidence="1">
    <location>
        <begin position="508"/>
        <end position="541"/>
    </location>
</feature>